<dbReference type="KEGG" id="mgin:FRZ54_14365"/>
<evidence type="ECO:0000313" key="3">
    <source>
        <dbReference type="EMBL" id="QEC63708.1"/>
    </source>
</evidence>
<keyword evidence="1" id="KW-1133">Transmembrane helix</keyword>
<feature type="signal peptide" evidence="2">
    <location>
        <begin position="1"/>
        <end position="23"/>
    </location>
</feature>
<gene>
    <name evidence="3" type="ORF">FRZ54_14365</name>
</gene>
<dbReference type="Proteomes" id="UP000321479">
    <property type="component" value="Chromosome"/>
</dbReference>
<dbReference type="EMBL" id="CP042436">
    <property type="protein sequence ID" value="QEC63708.1"/>
    <property type="molecule type" value="Genomic_DNA"/>
</dbReference>
<feature type="transmembrane region" description="Helical" evidence="1">
    <location>
        <begin position="242"/>
        <end position="263"/>
    </location>
</feature>
<dbReference type="AlphaFoldDB" id="A0A5B8UXR7"/>
<feature type="transmembrane region" description="Helical" evidence="1">
    <location>
        <begin position="340"/>
        <end position="357"/>
    </location>
</feature>
<reference evidence="3 4" key="1">
    <citation type="journal article" date="2017" name="Curr. Microbiol.">
        <title>Mucilaginibacter ginsenosidivorans sp. nov., Isolated from Soil of Ginseng Field.</title>
        <authorList>
            <person name="Kim M.M."/>
            <person name="Siddiqi M.Z."/>
            <person name="Im W.T."/>
        </authorList>
    </citation>
    <scope>NUCLEOTIDE SEQUENCE [LARGE SCALE GENOMIC DNA]</scope>
    <source>
        <strain evidence="3 4">Gsoil 3017</strain>
    </source>
</reference>
<feature type="transmembrane region" description="Helical" evidence="1">
    <location>
        <begin position="213"/>
        <end position="233"/>
    </location>
</feature>
<feature type="transmembrane region" description="Helical" evidence="1">
    <location>
        <begin position="269"/>
        <end position="289"/>
    </location>
</feature>
<dbReference type="OrthoDB" id="625140at2"/>
<dbReference type="InterPro" id="IPR008979">
    <property type="entry name" value="Galactose-bd-like_sf"/>
</dbReference>
<sequence length="431" mass="47982">MDRKNLIIFTLLALLLAFTDAHAVNHKQPTVILNGPWKFKTGDSLQWAAPDFNDAGWETVDLTAPPGSHDGDVGLTGYVPGWAARGHADYSGYAWYRLKVSLDSLKGNSLALAGPPAVDEAYQLFVDGRLLGSAGDFSGPVPVAYSIQPRMFGLPDSISNRKVITIAFRVWVSAATLSQGTDLGGIHIAPELGKKSDIEARYKFRWRQTIKGYIVEVAEFATFILLAVTIALLRKPVKQHTWFIIALVLLGLVRANQAFYYWLQAETSHQIDIITLVILMPLVLGSWLMAWRDWYRVERPVWIPPVILALTLVYMCGQLFSLPWVSDTVPHAVFQAISNYSRLLFALVLAIIIGVGVRQQGKQGWLYLPAVLLISTGLFAQELSELHIQGIWFPFGVGVSRTQYAYAAFSAVMFGLLVYQQGRKKIPQERH</sequence>
<accession>A0A5B8UXR7</accession>
<keyword evidence="4" id="KW-1185">Reference proteome</keyword>
<keyword evidence="2" id="KW-0732">Signal</keyword>
<feature type="transmembrane region" description="Helical" evidence="1">
    <location>
        <begin position="403"/>
        <end position="420"/>
    </location>
</feature>
<name>A0A5B8UXR7_9SPHI</name>
<feature type="chain" id="PRO_5022911352" evidence="2">
    <location>
        <begin position="24"/>
        <end position="431"/>
    </location>
</feature>
<feature type="transmembrane region" description="Helical" evidence="1">
    <location>
        <begin position="301"/>
        <end position="320"/>
    </location>
</feature>
<proteinExistence type="predicted"/>
<organism evidence="3 4">
    <name type="scientific">Mucilaginibacter ginsenosidivorans</name>
    <dbReference type="NCBI Taxonomy" id="398053"/>
    <lineage>
        <taxon>Bacteria</taxon>
        <taxon>Pseudomonadati</taxon>
        <taxon>Bacteroidota</taxon>
        <taxon>Sphingobacteriia</taxon>
        <taxon>Sphingobacteriales</taxon>
        <taxon>Sphingobacteriaceae</taxon>
        <taxon>Mucilaginibacter</taxon>
    </lineage>
</organism>
<protein>
    <submittedName>
        <fullName evidence="3">Glycoside hydrolase</fullName>
    </submittedName>
</protein>
<dbReference type="Gene3D" id="2.60.120.260">
    <property type="entry name" value="Galactose-binding domain-like"/>
    <property type="match status" value="1"/>
</dbReference>
<evidence type="ECO:0000256" key="1">
    <source>
        <dbReference type="SAM" id="Phobius"/>
    </source>
</evidence>
<feature type="transmembrane region" description="Helical" evidence="1">
    <location>
        <begin position="364"/>
        <end position="383"/>
    </location>
</feature>
<keyword evidence="1" id="KW-0472">Membrane</keyword>
<dbReference type="SUPFAM" id="SSF49785">
    <property type="entry name" value="Galactose-binding domain-like"/>
    <property type="match status" value="1"/>
</dbReference>
<evidence type="ECO:0000313" key="4">
    <source>
        <dbReference type="Proteomes" id="UP000321479"/>
    </source>
</evidence>
<keyword evidence="3" id="KW-0378">Hydrolase</keyword>
<evidence type="ECO:0000256" key="2">
    <source>
        <dbReference type="SAM" id="SignalP"/>
    </source>
</evidence>
<dbReference type="GO" id="GO:0016787">
    <property type="term" value="F:hydrolase activity"/>
    <property type="evidence" value="ECO:0007669"/>
    <property type="project" value="UniProtKB-KW"/>
</dbReference>
<dbReference type="RefSeq" id="WP_147032282.1">
    <property type="nucleotide sequence ID" value="NZ_CP042436.1"/>
</dbReference>
<keyword evidence="1" id="KW-0812">Transmembrane</keyword>